<feature type="compositionally biased region" description="Polar residues" evidence="1">
    <location>
        <begin position="303"/>
        <end position="321"/>
    </location>
</feature>
<evidence type="ECO:0000313" key="2">
    <source>
        <dbReference type="EMBL" id="CZR61475.1"/>
    </source>
</evidence>
<gene>
    <name evidence="2" type="ORF">PAC_11371</name>
</gene>
<feature type="region of interest" description="Disordered" evidence="1">
    <location>
        <begin position="531"/>
        <end position="550"/>
    </location>
</feature>
<organism evidence="2 3">
    <name type="scientific">Phialocephala subalpina</name>
    <dbReference type="NCBI Taxonomy" id="576137"/>
    <lineage>
        <taxon>Eukaryota</taxon>
        <taxon>Fungi</taxon>
        <taxon>Dikarya</taxon>
        <taxon>Ascomycota</taxon>
        <taxon>Pezizomycotina</taxon>
        <taxon>Leotiomycetes</taxon>
        <taxon>Helotiales</taxon>
        <taxon>Mollisiaceae</taxon>
        <taxon>Phialocephala</taxon>
        <taxon>Phialocephala fortinii species complex</taxon>
    </lineage>
</organism>
<keyword evidence="3" id="KW-1185">Reference proteome</keyword>
<feature type="compositionally biased region" description="Polar residues" evidence="1">
    <location>
        <begin position="536"/>
        <end position="546"/>
    </location>
</feature>
<feature type="region of interest" description="Disordered" evidence="1">
    <location>
        <begin position="297"/>
        <end position="321"/>
    </location>
</feature>
<dbReference type="OrthoDB" id="5379191at2759"/>
<feature type="region of interest" description="Disordered" evidence="1">
    <location>
        <begin position="96"/>
        <end position="159"/>
    </location>
</feature>
<protein>
    <submittedName>
        <fullName evidence="2">Uncharacterized protein</fullName>
    </submittedName>
</protein>
<feature type="region of interest" description="Disordered" evidence="1">
    <location>
        <begin position="333"/>
        <end position="357"/>
    </location>
</feature>
<sequence length="681" mass="76632">MDATHHLRRSLQTDDGQPATELLDWNSPSVQRDLRTMAEMFLENNNNCDRFWSPSRTWAQESDLKYPNDRERIIELLVQLFWKQNRYLRNNNQYGIKATGHRDSSREESTPVRDIERQSRVFASSSPRQAHRKRKSDSSAHEKSVGAGCPSGADPQEATTDPFEIFEIPDDADDLQASARASVVARKSKLHRTPRPADDHDARKRKRLSKEKTPRRTGRKRNAVVQEGVFLGQEADKVLDIAEAEEVAESLQLQQSWSRLRQDLDTIPDIEQPDTLPFPENFSDAEFNQTFSSGAHFAVPTAPMTSGDTTTQSEQQLSSERPSLKLRFKVQPSQHFPNEVPQSPTSTSKAQSKTSHTAIRKMDAGVVSSHGQVDGSMMLPLEHATMQTTSTTENPRRVSSKNSSSTTAKTSPASTREDLGYRSPYVSLPMESSEPPHNETSQDLEMSLPTTMLDKQAAAPSMIYKNDKPILNHDFKVPRLPRVPSWSPDAQPRIPSKTVITPCTDENQHPPRKPPVDSHVPAQLNAIAMQDPPQPTVKSQTPSQSPAPVAKPKIQIPLWVILTRDPRYTEKQWNEGNIQGPSLSVFLEGLSKVTRRNNIEKIELTLQTPFSDTILTVGNDDEDAWMTAKATFGKKLKESRAEARMKRVDDTAEYKILIEPFYEQVDLLNGGDEVEEDVFTF</sequence>
<feature type="region of interest" description="Disordered" evidence="1">
    <location>
        <begin position="1"/>
        <end position="23"/>
    </location>
</feature>
<evidence type="ECO:0000313" key="3">
    <source>
        <dbReference type="Proteomes" id="UP000184330"/>
    </source>
</evidence>
<feature type="region of interest" description="Disordered" evidence="1">
    <location>
        <begin position="181"/>
        <end position="221"/>
    </location>
</feature>
<proteinExistence type="predicted"/>
<evidence type="ECO:0000256" key="1">
    <source>
        <dbReference type="SAM" id="MobiDB-lite"/>
    </source>
</evidence>
<feature type="compositionally biased region" description="Basic residues" evidence="1">
    <location>
        <begin position="203"/>
        <end position="221"/>
    </location>
</feature>
<feature type="region of interest" description="Disordered" evidence="1">
    <location>
        <begin position="387"/>
        <end position="420"/>
    </location>
</feature>
<dbReference type="AlphaFoldDB" id="A0A1L7X8W1"/>
<feature type="compositionally biased region" description="Basic and acidic residues" evidence="1">
    <location>
        <begin position="100"/>
        <end position="119"/>
    </location>
</feature>
<reference evidence="2 3" key="1">
    <citation type="submission" date="2016-03" db="EMBL/GenBank/DDBJ databases">
        <authorList>
            <person name="Ploux O."/>
        </authorList>
    </citation>
    <scope>NUCLEOTIDE SEQUENCE [LARGE SCALE GENOMIC DNA]</scope>
    <source>
        <strain evidence="2 3">UAMH 11012</strain>
    </source>
</reference>
<dbReference type="Proteomes" id="UP000184330">
    <property type="component" value="Unassembled WGS sequence"/>
</dbReference>
<accession>A0A1L7X8W1</accession>
<feature type="compositionally biased region" description="Low complexity" evidence="1">
    <location>
        <begin position="400"/>
        <end position="414"/>
    </location>
</feature>
<dbReference type="EMBL" id="FJOG01000018">
    <property type="protein sequence ID" value="CZR61475.1"/>
    <property type="molecule type" value="Genomic_DNA"/>
</dbReference>
<name>A0A1L7X8W1_9HELO</name>